<keyword evidence="2" id="KW-0540">Nuclease</keyword>
<keyword evidence="3" id="KW-1185">Reference proteome</keyword>
<accession>A0A4R2JSV9</accession>
<dbReference type="PANTHER" id="PTHR35400:SF3">
    <property type="entry name" value="SLL1072 PROTEIN"/>
    <property type="match status" value="1"/>
</dbReference>
<keyword evidence="2" id="KW-0255">Endonuclease</keyword>
<reference evidence="2 3" key="1">
    <citation type="submission" date="2019-03" db="EMBL/GenBank/DDBJ databases">
        <title>Genomic Encyclopedia of Type Strains, Phase IV (KMG-IV): sequencing the most valuable type-strain genomes for metagenomic binning, comparative biology and taxonomic classification.</title>
        <authorList>
            <person name="Goeker M."/>
        </authorList>
    </citation>
    <scope>NUCLEOTIDE SEQUENCE [LARGE SCALE GENOMIC DNA]</scope>
    <source>
        <strain evidence="2 3">DSM 45934</strain>
    </source>
</reference>
<dbReference type="CDD" id="cd06260">
    <property type="entry name" value="DUF820-like"/>
    <property type="match status" value="1"/>
</dbReference>
<dbReference type="GO" id="GO:0004519">
    <property type="term" value="F:endonuclease activity"/>
    <property type="evidence" value="ECO:0007669"/>
    <property type="project" value="UniProtKB-KW"/>
</dbReference>
<gene>
    <name evidence="2" type="ORF">EV192_106732</name>
</gene>
<keyword evidence="2" id="KW-0378">Hydrolase</keyword>
<dbReference type="InterPro" id="IPR012296">
    <property type="entry name" value="Nuclease_put_TT1808"/>
</dbReference>
<dbReference type="RefSeq" id="WP_132121147.1">
    <property type="nucleotide sequence ID" value="NZ_SLWS01000006.1"/>
</dbReference>
<dbReference type="SUPFAM" id="SSF52980">
    <property type="entry name" value="Restriction endonuclease-like"/>
    <property type="match status" value="1"/>
</dbReference>
<comment type="caution">
    <text evidence="2">The sequence shown here is derived from an EMBL/GenBank/DDBJ whole genome shotgun (WGS) entry which is preliminary data.</text>
</comment>
<dbReference type="EMBL" id="SLWS01000006">
    <property type="protein sequence ID" value="TCO57255.1"/>
    <property type="molecule type" value="Genomic_DNA"/>
</dbReference>
<dbReference type="InterPro" id="IPR011335">
    <property type="entry name" value="Restrct_endonuc-II-like"/>
</dbReference>
<dbReference type="AlphaFoldDB" id="A0A4R2JSV9"/>
<proteinExistence type="predicted"/>
<name>A0A4R2JSV9_9PSEU</name>
<dbReference type="OrthoDB" id="9799703at2"/>
<evidence type="ECO:0000313" key="3">
    <source>
        <dbReference type="Proteomes" id="UP000295680"/>
    </source>
</evidence>
<evidence type="ECO:0000313" key="2">
    <source>
        <dbReference type="EMBL" id="TCO57255.1"/>
    </source>
</evidence>
<feature type="domain" description="Putative restriction endonuclease" evidence="1">
    <location>
        <begin position="15"/>
        <end position="173"/>
    </location>
</feature>
<dbReference type="Proteomes" id="UP000295680">
    <property type="component" value="Unassembled WGS sequence"/>
</dbReference>
<dbReference type="InterPro" id="IPR008538">
    <property type="entry name" value="Uma2"/>
</dbReference>
<protein>
    <submittedName>
        <fullName evidence="2">Uma2 family endonuclease</fullName>
    </submittedName>
</protein>
<sequence>MSIEGPWPDHLLTLAEWEALPEDNSRRFELAEGVLVVAPHPPAGHQWVLTELLVQLHDQLLPELTPLPAVEIVVFEDFPATVRVPDIAVIPEAVLRQRPVRLAARDVVLAIEITAPGTRRIDRVLKLAEYAEAGIENYWIVDLEQPATISAFELVGREYKLVVETSGTLSVTAQVPLTVDVQALFA</sequence>
<dbReference type="Pfam" id="PF05685">
    <property type="entry name" value="Uma2"/>
    <property type="match status" value="1"/>
</dbReference>
<organism evidence="2 3">
    <name type="scientific">Actinocrispum wychmicini</name>
    <dbReference type="NCBI Taxonomy" id="1213861"/>
    <lineage>
        <taxon>Bacteria</taxon>
        <taxon>Bacillati</taxon>
        <taxon>Actinomycetota</taxon>
        <taxon>Actinomycetes</taxon>
        <taxon>Pseudonocardiales</taxon>
        <taxon>Pseudonocardiaceae</taxon>
        <taxon>Actinocrispum</taxon>
    </lineage>
</organism>
<evidence type="ECO:0000259" key="1">
    <source>
        <dbReference type="Pfam" id="PF05685"/>
    </source>
</evidence>
<dbReference type="Gene3D" id="3.90.1570.10">
    <property type="entry name" value="tt1808, chain A"/>
    <property type="match status" value="1"/>
</dbReference>
<dbReference type="PANTHER" id="PTHR35400">
    <property type="entry name" value="SLR1083 PROTEIN"/>
    <property type="match status" value="1"/>
</dbReference>